<dbReference type="Pfam" id="PF25019">
    <property type="entry name" value="LRR_R13L1-DRL21"/>
    <property type="match status" value="1"/>
</dbReference>
<evidence type="ECO:0000256" key="4">
    <source>
        <dbReference type="ARBA" id="ARBA00022741"/>
    </source>
</evidence>
<dbReference type="PRINTS" id="PR00364">
    <property type="entry name" value="DISEASERSIST"/>
</dbReference>
<dbReference type="EMBL" id="JBEAFC010000007">
    <property type="protein sequence ID" value="KAL1547874.1"/>
    <property type="molecule type" value="Genomic_DNA"/>
</dbReference>
<evidence type="ECO:0000259" key="8">
    <source>
        <dbReference type="Pfam" id="PF18052"/>
    </source>
</evidence>
<dbReference type="InterPro" id="IPR032675">
    <property type="entry name" value="LRR_dom_sf"/>
</dbReference>
<organism evidence="11 12">
    <name type="scientific">Salvia divinorum</name>
    <name type="common">Maria pastora</name>
    <name type="synonym">Diviner's sage</name>
    <dbReference type="NCBI Taxonomy" id="28513"/>
    <lineage>
        <taxon>Eukaryota</taxon>
        <taxon>Viridiplantae</taxon>
        <taxon>Streptophyta</taxon>
        <taxon>Embryophyta</taxon>
        <taxon>Tracheophyta</taxon>
        <taxon>Spermatophyta</taxon>
        <taxon>Magnoliopsida</taxon>
        <taxon>eudicotyledons</taxon>
        <taxon>Gunneridae</taxon>
        <taxon>Pentapetalae</taxon>
        <taxon>asterids</taxon>
        <taxon>lamiids</taxon>
        <taxon>Lamiales</taxon>
        <taxon>Lamiaceae</taxon>
        <taxon>Nepetoideae</taxon>
        <taxon>Mentheae</taxon>
        <taxon>Salviinae</taxon>
        <taxon>Salvia</taxon>
        <taxon>Salvia subgen. Calosphace</taxon>
    </lineage>
</organism>
<sequence length="1066" mass="121396">MAEAFLQVVLDNLASLIKEEIGLILGVDEEMHKLASTLTTLQAVLEDAEDKQLESRPIRDWLQKLSVLAYEIDDILDECNTHVSKLKHTRSKLSRLSLKKFLHGHKIGRRMKRVTKKLEGVAAERAKFHLREMPVDRPREVVASRETGSLLNHIDQIYGREEDKDKIVEILVNDVRENRDMSVLPIIGVGGLGKTTLAQLVFNDPRVVDHFDIGIWVCVSDNFELKTLVKAMIEAATGSAKAADLQQLDVVERQLWVLLSQKRYLIVLDDVWNDHQEKWFELKDTLSCGSTGASIIVTTRQKKVADIMGTLPPHCLKGISDENCWMLLKSRAFGPKEEAFPQLEMIGKQIVKKCVGVPLAAKALGGILRFKRTQEEWIYVKESELCKLSPEESLIMPALRLSYHHLPLELRQCFAYFAAFPKDHVIEKKELILLWIAHGHISSKENMDVEDVGNQICNELLLRSLLQSCFRYNKISMHALVHDLAQSVMESKVPGIRSDRNIPSASTIREVNFVEKTILFPKTFQQDMNISSILELTSLRVLYVKDGGINDLPPSIGNLKHLRYLNMSTSGISSLPNSICTLWNLQILNLNYCVRLVGLPKKLTSLHNLQHLYLSSCISLYEMPSNMRELTSLKTLSIFVVGAKIGNQLEELQCLNLSGELDIRHLERVKNHLDARKANIADKKNLKRLWLSWERNDLSNLEEDVGEKVLEALEPHPNLEFLHINGFAGRHLPRWMTNSTLGNIVEIEIRYCANCRHLPKLGELTHLKRLQLDNVGVEYIIEEEVGSGNRVKIQFPSLEKLYLLELSNLKSLSKEQENRGAFPNLERLCMSRCSSLIVQPLPSLQKLEYLYCSSSILALLSEQDIPRELDVDIDESLTCFPIEMLLKYSKLRSLTIDGAKEISVTREGLEAFKKLTHLRLSNCYTMTCIPQGMLQHLTALRSLDIFMCGELVELPEEIKHLHNLERIELSNLPKMVCLSQALQHLSALKFLYLTNLSKLESFPDQLPSLHKLGIIHCRKIVSVPALPNAIELSIGECPQLERRCQRGIGEDWHKIAHIRRLQIPYN</sequence>
<evidence type="ECO:0000256" key="1">
    <source>
        <dbReference type="ARBA" id="ARBA00008894"/>
    </source>
</evidence>
<dbReference type="Gene3D" id="3.80.10.10">
    <property type="entry name" value="Ribonuclease Inhibitor"/>
    <property type="match status" value="2"/>
</dbReference>
<protein>
    <submittedName>
        <fullName evidence="11">Disease resistance protein RGA1</fullName>
    </submittedName>
</protein>
<dbReference type="InterPro" id="IPR041118">
    <property type="entry name" value="Rx_N"/>
</dbReference>
<gene>
    <name evidence="11" type="ORF">AAHA92_16181</name>
</gene>
<keyword evidence="12" id="KW-1185">Reference proteome</keyword>
<keyword evidence="4" id="KW-0547">Nucleotide-binding</keyword>
<dbReference type="PANTHER" id="PTHR36766:SF42">
    <property type="entry name" value="NB-ARC DOMAIN DISEASE RESISTANCE PROTEIN"/>
    <property type="match status" value="1"/>
</dbReference>
<dbReference type="PANTHER" id="PTHR36766">
    <property type="entry name" value="PLANT BROAD-SPECTRUM MILDEW RESISTANCE PROTEIN RPW8"/>
    <property type="match status" value="1"/>
</dbReference>
<dbReference type="InterPro" id="IPR038005">
    <property type="entry name" value="RX-like_CC"/>
</dbReference>
<proteinExistence type="inferred from homology"/>
<evidence type="ECO:0000313" key="11">
    <source>
        <dbReference type="EMBL" id="KAL1547874.1"/>
    </source>
</evidence>
<dbReference type="InterPro" id="IPR042197">
    <property type="entry name" value="Apaf_helical"/>
</dbReference>
<feature type="domain" description="NB-ARC" evidence="7">
    <location>
        <begin position="163"/>
        <end position="334"/>
    </location>
</feature>
<reference evidence="11 12" key="1">
    <citation type="submission" date="2024-06" db="EMBL/GenBank/DDBJ databases">
        <title>A chromosome level genome sequence of Diviner's sage (Salvia divinorum).</title>
        <authorList>
            <person name="Ford S.A."/>
            <person name="Ro D.-K."/>
            <person name="Ness R.W."/>
            <person name="Phillips M.A."/>
        </authorList>
    </citation>
    <scope>NUCLEOTIDE SEQUENCE [LARGE SCALE GENOMIC DNA]</scope>
    <source>
        <strain evidence="11">SAF-2024a</strain>
        <tissue evidence="11">Leaf</tissue>
    </source>
</reference>
<dbReference type="FunFam" id="3.40.50.300:FF:001091">
    <property type="entry name" value="Probable disease resistance protein At1g61300"/>
    <property type="match status" value="1"/>
</dbReference>
<dbReference type="Proteomes" id="UP001567538">
    <property type="component" value="Unassembled WGS sequence"/>
</dbReference>
<dbReference type="SUPFAM" id="SSF52540">
    <property type="entry name" value="P-loop containing nucleoside triphosphate hydrolases"/>
    <property type="match status" value="1"/>
</dbReference>
<dbReference type="InterPro" id="IPR036388">
    <property type="entry name" value="WH-like_DNA-bd_sf"/>
</dbReference>
<evidence type="ECO:0000259" key="7">
    <source>
        <dbReference type="Pfam" id="PF00931"/>
    </source>
</evidence>
<evidence type="ECO:0000256" key="2">
    <source>
        <dbReference type="ARBA" id="ARBA00022614"/>
    </source>
</evidence>
<evidence type="ECO:0000256" key="3">
    <source>
        <dbReference type="ARBA" id="ARBA00022737"/>
    </source>
</evidence>
<evidence type="ECO:0000256" key="5">
    <source>
        <dbReference type="ARBA" id="ARBA00022821"/>
    </source>
</evidence>
<dbReference type="InterPro" id="IPR027417">
    <property type="entry name" value="P-loop_NTPase"/>
</dbReference>
<evidence type="ECO:0000259" key="10">
    <source>
        <dbReference type="Pfam" id="PF25019"/>
    </source>
</evidence>
<dbReference type="Pfam" id="PF00931">
    <property type="entry name" value="NB-ARC"/>
    <property type="match status" value="1"/>
</dbReference>
<dbReference type="Gene3D" id="1.20.5.4130">
    <property type="match status" value="1"/>
</dbReference>
<name>A0ABD1GV58_SALDI</name>
<dbReference type="Gene3D" id="1.10.10.10">
    <property type="entry name" value="Winged helix-like DNA-binding domain superfamily/Winged helix DNA-binding domain"/>
    <property type="match status" value="1"/>
</dbReference>
<evidence type="ECO:0000259" key="9">
    <source>
        <dbReference type="Pfam" id="PF23559"/>
    </source>
</evidence>
<keyword evidence="6" id="KW-0067">ATP-binding</keyword>
<comment type="caution">
    <text evidence="11">The sequence shown here is derived from an EMBL/GenBank/DDBJ whole genome shotgun (WGS) entry which is preliminary data.</text>
</comment>
<accession>A0ABD1GV58</accession>
<evidence type="ECO:0000256" key="6">
    <source>
        <dbReference type="ARBA" id="ARBA00022840"/>
    </source>
</evidence>
<dbReference type="GO" id="GO:0005524">
    <property type="term" value="F:ATP binding"/>
    <property type="evidence" value="ECO:0007669"/>
    <property type="project" value="UniProtKB-KW"/>
</dbReference>
<keyword evidence="2" id="KW-0433">Leucine-rich repeat</keyword>
<keyword evidence="3" id="KW-0677">Repeat</keyword>
<dbReference type="CDD" id="cd14798">
    <property type="entry name" value="RX-CC_like"/>
    <property type="match status" value="1"/>
</dbReference>
<feature type="domain" description="Disease resistance N-terminal" evidence="8">
    <location>
        <begin position="5"/>
        <end position="93"/>
    </location>
</feature>
<dbReference type="Gene3D" id="3.40.50.300">
    <property type="entry name" value="P-loop containing nucleotide triphosphate hydrolases"/>
    <property type="match status" value="1"/>
</dbReference>
<dbReference type="GO" id="GO:0051607">
    <property type="term" value="P:defense response to virus"/>
    <property type="evidence" value="ECO:0007669"/>
    <property type="project" value="UniProtKB-ARBA"/>
</dbReference>
<feature type="domain" description="Disease resistance protein winged helix" evidence="9">
    <location>
        <begin position="420"/>
        <end position="485"/>
    </location>
</feature>
<feature type="domain" description="R13L1/DRL21-like LRR repeat region" evidence="10">
    <location>
        <begin position="649"/>
        <end position="774"/>
    </location>
</feature>
<comment type="similarity">
    <text evidence="1">Belongs to the disease resistance NB-LRR family.</text>
</comment>
<dbReference type="Gene3D" id="1.10.8.430">
    <property type="entry name" value="Helical domain of apoptotic protease-activating factors"/>
    <property type="match status" value="1"/>
</dbReference>
<dbReference type="InterPro" id="IPR002182">
    <property type="entry name" value="NB-ARC"/>
</dbReference>
<dbReference type="SUPFAM" id="SSF52047">
    <property type="entry name" value="RNI-like"/>
    <property type="match status" value="1"/>
</dbReference>
<dbReference type="FunFam" id="1.10.10.10:FF:000322">
    <property type="entry name" value="Probable disease resistance protein At1g63360"/>
    <property type="match status" value="1"/>
</dbReference>
<dbReference type="Pfam" id="PF18052">
    <property type="entry name" value="Rx_N"/>
    <property type="match status" value="1"/>
</dbReference>
<dbReference type="SUPFAM" id="SSF52058">
    <property type="entry name" value="L domain-like"/>
    <property type="match status" value="1"/>
</dbReference>
<dbReference type="AlphaFoldDB" id="A0ABD1GV58"/>
<dbReference type="InterPro" id="IPR058922">
    <property type="entry name" value="WHD_DRP"/>
</dbReference>
<evidence type="ECO:0000313" key="12">
    <source>
        <dbReference type="Proteomes" id="UP001567538"/>
    </source>
</evidence>
<dbReference type="Pfam" id="PF23559">
    <property type="entry name" value="WHD_DRP"/>
    <property type="match status" value="1"/>
</dbReference>
<dbReference type="InterPro" id="IPR056789">
    <property type="entry name" value="LRR_R13L1-DRL21"/>
</dbReference>
<keyword evidence="5" id="KW-0611">Plant defense</keyword>